<accession>A0A0A8ZC93</accession>
<name>A0A0A8ZC93_ARUDO</name>
<reference evidence="1" key="1">
    <citation type="submission" date="2014-09" db="EMBL/GenBank/DDBJ databases">
        <authorList>
            <person name="Magalhaes I.L.F."/>
            <person name="Oliveira U."/>
            <person name="Santos F.R."/>
            <person name="Vidigal T.H.D.A."/>
            <person name="Brescovit A.D."/>
            <person name="Santos A.J."/>
        </authorList>
    </citation>
    <scope>NUCLEOTIDE SEQUENCE</scope>
    <source>
        <tissue evidence="1">Shoot tissue taken approximately 20 cm above the soil surface</tissue>
    </source>
</reference>
<sequence>MQRCSDPPHGPLQLPQLL</sequence>
<dbReference type="AlphaFoldDB" id="A0A0A8ZC93"/>
<evidence type="ECO:0000313" key="1">
    <source>
        <dbReference type="EMBL" id="JAD34355.1"/>
    </source>
</evidence>
<reference evidence="1" key="2">
    <citation type="journal article" date="2015" name="Data Brief">
        <title>Shoot transcriptome of the giant reed, Arundo donax.</title>
        <authorList>
            <person name="Barrero R.A."/>
            <person name="Guerrero F.D."/>
            <person name="Moolhuijzen P."/>
            <person name="Goolsby J.A."/>
            <person name="Tidwell J."/>
            <person name="Bellgard S.E."/>
            <person name="Bellgard M.I."/>
        </authorList>
    </citation>
    <scope>NUCLEOTIDE SEQUENCE</scope>
    <source>
        <tissue evidence="1">Shoot tissue taken approximately 20 cm above the soil surface</tissue>
    </source>
</reference>
<protein>
    <submittedName>
        <fullName evidence="1">Uncharacterized protein</fullName>
    </submittedName>
</protein>
<dbReference type="EMBL" id="GBRH01263540">
    <property type="protein sequence ID" value="JAD34355.1"/>
    <property type="molecule type" value="Transcribed_RNA"/>
</dbReference>
<organism evidence="1">
    <name type="scientific">Arundo donax</name>
    <name type="common">Giant reed</name>
    <name type="synonym">Donax arundinaceus</name>
    <dbReference type="NCBI Taxonomy" id="35708"/>
    <lineage>
        <taxon>Eukaryota</taxon>
        <taxon>Viridiplantae</taxon>
        <taxon>Streptophyta</taxon>
        <taxon>Embryophyta</taxon>
        <taxon>Tracheophyta</taxon>
        <taxon>Spermatophyta</taxon>
        <taxon>Magnoliopsida</taxon>
        <taxon>Liliopsida</taxon>
        <taxon>Poales</taxon>
        <taxon>Poaceae</taxon>
        <taxon>PACMAD clade</taxon>
        <taxon>Arundinoideae</taxon>
        <taxon>Arundineae</taxon>
        <taxon>Arundo</taxon>
    </lineage>
</organism>
<proteinExistence type="predicted"/>